<comment type="caution">
    <text evidence="4">The sequence shown here is derived from an EMBL/GenBank/DDBJ whole genome shotgun (WGS) entry which is preliminary data.</text>
</comment>
<dbReference type="InterPro" id="IPR025511">
    <property type="entry name" value="DUF4398"/>
</dbReference>
<dbReference type="EMBL" id="JAHYBX010000003">
    <property type="protein sequence ID" value="MCA1856602.1"/>
    <property type="molecule type" value="Genomic_DNA"/>
</dbReference>
<evidence type="ECO:0000256" key="1">
    <source>
        <dbReference type="SAM" id="MobiDB-lite"/>
    </source>
</evidence>
<evidence type="ECO:0000313" key="5">
    <source>
        <dbReference type="Proteomes" id="UP001198602"/>
    </source>
</evidence>
<dbReference type="Proteomes" id="UP001198602">
    <property type="component" value="Unassembled WGS sequence"/>
</dbReference>
<feature type="compositionally biased region" description="Basic and acidic residues" evidence="1">
    <location>
        <begin position="120"/>
        <end position="129"/>
    </location>
</feature>
<gene>
    <name evidence="4" type="ORF">LE190_11810</name>
</gene>
<keyword evidence="2" id="KW-0732">Signal</keyword>
<dbReference type="RefSeq" id="WP_225238869.1">
    <property type="nucleotide sequence ID" value="NZ_JAHYBX010000003.1"/>
</dbReference>
<keyword evidence="5" id="KW-1185">Reference proteome</keyword>
<feature type="domain" description="DUF4398" evidence="3">
    <location>
        <begin position="40"/>
        <end position="115"/>
    </location>
</feature>
<evidence type="ECO:0000256" key="2">
    <source>
        <dbReference type="SAM" id="SignalP"/>
    </source>
</evidence>
<protein>
    <submittedName>
        <fullName evidence="4">DUF4398 domain-containing protein</fullName>
    </submittedName>
</protein>
<reference evidence="4 5" key="1">
    <citation type="submission" date="2021-07" db="EMBL/GenBank/DDBJ databases">
        <title>Characterization of Violacein-producing bacteria and related species.</title>
        <authorList>
            <person name="Wilson H.S."/>
            <person name="De Leon M.E."/>
        </authorList>
    </citation>
    <scope>NUCLEOTIDE SEQUENCE [LARGE SCALE GENOMIC DNA]</scope>
    <source>
        <strain evidence="4 5">HSC-2F05</strain>
    </source>
</reference>
<evidence type="ECO:0000313" key="4">
    <source>
        <dbReference type="EMBL" id="MCA1856602.1"/>
    </source>
</evidence>
<accession>A0ABS7YBX6</accession>
<organism evidence="4 5">
    <name type="scientific">Massilia hydrophila</name>
    <dbReference type="NCBI Taxonomy" id="3044279"/>
    <lineage>
        <taxon>Bacteria</taxon>
        <taxon>Pseudomonadati</taxon>
        <taxon>Pseudomonadota</taxon>
        <taxon>Betaproteobacteria</taxon>
        <taxon>Burkholderiales</taxon>
        <taxon>Oxalobacteraceae</taxon>
        <taxon>Telluria group</taxon>
        <taxon>Massilia</taxon>
    </lineage>
</organism>
<feature type="signal peptide" evidence="2">
    <location>
        <begin position="1"/>
        <end position="21"/>
    </location>
</feature>
<proteinExistence type="predicted"/>
<feature type="region of interest" description="Disordered" evidence="1">
    <location>
        <begin position="120"/>
        <end position="141"/>
    </location>
</feature>
<name>A0ABS7YBX6_9BURK</name>
<dbReference type="Pfam" id="PF14346">
    <property type="entry name" value="DUF4398"/>
    <property type="match status" value="1"/>
</dbReference>
<dbReference type="Gene3D" id="1.20.1270.390">
    <property type="match status" value="1"/>
</dbReference>
<feature type="chain" id="PRO_5047291979" evidence="2">
    <location>
        <begin position="22"/>
        <end position="141"/>
    </location>
</feature>
<evidence type="ECO:0000259" key="3">
    <source>
        <dbReference type="Pfam" id="PF14346"/>
    </source>
</evidence>
<feature type="compositionally biased region" description="Polar residues" evidence="1">
    <location>
        <begin position="130"/>
        <end position="141"/>
    </location>
</feature>
<sequence length="141" mass="14558">MDQQHPMTRMLGSLTTAAALAGALVLAGCASPQKAPATADVAVSRNAVENAVSAGAAELAPAEITVAREKMLRANQALAARDYKLARELAIQAQADAKLAQSKANSAKATAASNALNEDLRVLREEVERANSQPAPTTTPQ</sequence>